<dbReference type="CDD" id="cd03301">
    <property type="entry name" value="ABC_MalK_N"/>
    <property type="match status" value="1"/>
</dbReference>
<dbReference type="SUPFAM" id="SSF50331">
    <property type="entry name" value="MOP-like"/>
    <property type="match status" value="1"/>
</dbReference>
<evidence type="ECO:0000256" key="2">
    <source>
        <dbReference type="ARBA" id="ARBA00022741"/>
    </source>
</evidence>
<dbReference type="InterPro" id="IPR040582">
    <property type="entry name" value="OB_MalK-like"/>
</dbReference>
<keyword evidence="2" id="KW-0547">Nucleotide-binding</keyword>
<dbReference type="AlphaFoldDB" id="A0A0S7YDE6"/>
<dbReference type="Gene3D" id="2.40.50.100">
    <property type="match status" value="1"/>
</dbReference>
<evidence type="ECO:0000256" key="1">
    <source>
        <dbReference type="ARBA" id="ARBA00022448"/>
    </source>
</evidence>
<dbReference type="PATRIC" id="fig|1703772.3.peg.1640"/>
<dbReference type="GO" id="GO:0140359">
    <property type="term" value="F:ABC-type transporter activity"/>
    <property type="evidence" value="ECO:0007669"/>
    <property type="project" value="InterPro"/>
</dbReference>
<dbReference type="Pfam" id="PF00005">
    <property type="entry name" value="ABC_tran"/>
    <property type="match status" value="1"/>
</dbReference>
<evidence type="ECO:0000256" key="3">
    <source>
        <dbReference type="ARBA" id="ARBA00022840"/>
    </source>
</evidence>
<keyword evidence="1" id="KW-0813">Transport</keyword>
<dbReference type="PANTHER" id="PTHR43875">
    <property type="entry name" value="MALTODEXTRIN IMPORT ATP-BINDING PROTEIN MSMX"/>
    <property type="match status" value="1"/>
</dbReference>
<dbReference type="SUPFAM" id="SSF52540">
    <property type="entry name" value="P-loop containing nucleoside triphosphate hydrolases"/>
    <property type="match status" value="1"/>
</dbReference>
<feature type="domain" description="ABC transporter" evidence="4">
    <location>
        <begin position="4"/>
        <end position="235"/>
    </location>
</feature>
<dbReference type="SMART" id="SM00382">
    <property type="entry name" value="AAA"/>
    <property type="match status" value="1"/>
</dbReference>
<dbReference type="InterPro" id="IPR027417">
    <property type="entry name" value="P-loop_NTPase"/>
</dbReference>
<dbReference type="InterPro" id="IPR017871">
    <property type="entry name" value="ABC_transporter-like_CS"/>
</dbReference>
<keyword evidence="3 5" id="KW-0067">ATP-binding</keyword>
<dbReference type="InterPro" id="IPR047641">
    <property type="entry name" value="ABC_transpr_MalK/UgpC-like"/>
</dbReference>
<dbReference type="Gene3D" id="2.40.50.140">
    <property type="entry name" value="Nucleic acid-binding proteins"/>
    <property type="match status" value="1"/>
</dbReference>
<dbReference type="GO" id="GO:0008643">
    <property type="term" value="P:carbohydrate transport"/>
    <property type="evidence" value="ECO:0007669"/>
    <property type="project" value="InterPro"/>
</dbReference>
<dbReference type="FunFam" id="3.40.50.300:FF:000042">
    <property type="entry name" value="Maltose/maltodextrin ABC transporter, ATP-binding protein"/>
    <property type="match status" value="1"/>
</dbReference>
<organism evidence="5 6">
    <name type="scientific">candidate division TA06 bacterium DG_78</name>
    <dbReference type="NCBI Taxonomy" id="1703772"/>
    <lineage>
        <taxon>Bacteria</taxon>
        <taxon>Bacteria division TA06</taxon>
    </lineage>
</organism>
<dbReference type="PROSITE" id="PS00211">
    <property type="entry name" value="ABC_TRANSPORTER_1"/>
    <property type="match status" value="1"/>
</dbReference>
<dbReference type="GO" id="GO:0055052">
    <property type="term" value="C:ATP-binding cassette (ABC) transporter complex, substrate-binding subunit-containing"/>
    <property type="evidence" value="ECO:0007669"/>
    <property type="project" value="TreeGrafter"/>
</dbReference>
<dbReference type="Proteomes" id="UP000051012">
    <property type="component" value="Unassembled WGS sequence"/>
</dbReference>
<dbReference type="GO" id="GO:0016887">
    <property type="term" value="F:ATP hydrolysis activity"/>
    <property type="evidence" value="ECO:0007669"/>
    <property type="project" value="InterPro"/>
</dbReference>
<dbReference type="InterPro" id="IPR012340">
    <property type="entry name" value="NA-bd_OB-fold"/>
</dbReference>
<dbReference type="InterPro" id="IPR003593">
    <property type="entry name" value="AAA+_ATPase"/>
</dbReference>
<sequence>MAELRLERVTKKYDSEVYGAHDITFDIKDKEFTVLVGPSGCGKTTTLRLIAGLEACDSGKIFIDGSCVNDVSPKDRDVAMVFQNYALYPHMSAYDNMAFGLRMRRYPKKEINERVNEAAQILGISELLQRKPRQLSGGQRQRVAVGRAIVRQPKVFLFDEPLSNLDAKLRVQMRAELSRLHRRFEATIVYVTHDQVEAMTLGEKIIVINEARVQQVADPTSLYQRPKNRFVAGFIGSPPMNFIAGAIKKRQGKITFHSADVNIGLNKRTEHCTNREVILGIRPTDFFHTRGSKINIVVDVVEPMGNEFYIHGRCGTTMLSARLPDEMQTTIGSVVTLAIDPKKIYIFDAKTEENLI</sequence>
<protein>
    <submittedName>
        <fullName evidence="5">Glycerol-3-phosphate ABC transporter ATP-binding protein</fullName>
    </submittedName>
</protein>
<evidence type="ECO:0000313" key="6">
    <source>
        <dbReference type="Proteomes" id="UP000051012"/>
    </source>
</evidence>
<dbReference type="PROSITE" id="PS50893">
    <property type="entry name" value="ABC_TRANSPORTER_2"/>
    <property type="match status" value="1"/>
</dbReference>
<gene>
    <name evidence="5" type="ORF">AMJ52_05220</name>
</gene>
<dbReference type="EMBL" id="LJNI01000055">
    <property type="protein sequence ID" value="KPJ72791.1"/>
    <property type="molecule type" value="Genomic_DNA"/>
</dbReference>
<evidence type="ECO:0000259" key="4">
    <source>
        <dbReference type="PROSITE" id="PS50893"/>
    </source>
</evidence>
<dbReference type="InterPro" id="IPR003439">
    <property type="entry name" value="ABC_transporter-like_ATP-bd"/>
</dbReference>
<proteinExistence type="predicted"/>
<dbReference type="Pfam" id="PF17912">
    <property type="entry name" value="OB_MalK"/>
    <property type="match status" value="1"/>
</dbReference>
<dbReference type="NCBIfam" id="NF008653">
    <property type="entry name" value="PRK11650.1"/>
    <property type="match status" value="1"/>
</dbReference>
<dbReference type="GO" id="GO:0005524">
    <property type="term" value="F:ATP binding"/>
    <property type="evidence" value="ECO:0007669"/>
    <property type="project" value="UniProtKB-KW"/>
</dbReference>
<dbReference type="Gene3D" id="3.40.50.300">
    <property type="entry name" value="P-loop containing nucleotide triphosphate hydrolases"/>
    <property type="match status" value="1"/>
</dbReference>
<dbReference type="InterPro" id="IPR015855">
    <property type="entry name" value="ABC_transpr_MalK-like"/>
</dbReference>
<comment type="caution">
    <text evidence="5">The sequence shown here is derived from an EMBL/GenBank/DDBJ whole genome shotgun (WGS) entry which is preliminary data.</text>
</comment>
<reference evidence="5 6" key="1">
    <citation type="journal article" date="2015" name="Microbiome">
        <title>Genomic resolution of linkages in carbon, nitrogen, and sulfur cycling among widespread estuary sediment bacteria.</title>
        <authorList>
            <person name="Baker B.J."/>
            <person name="Lazar C.S."/>
            <person name="Teske A.P."/>
            <person name="Dick G.J."/>
        </authorList>
    </citation>
    <scope>NUCLEOTIDE SEQUENCE [LARGE SCALE GENOMIC DNA]</scope>
    <source>
        <strain evidence="5">DG_78</strain>
    </source>
</reference>
<evidence type="ECO:0000313" key="5">
    <source>
        <dbReference type="EMBL" id="KPJ72791.1"/>
    </source>
</evidence>
<dbReference type="InterPro" id="IPR008995">
    <property type="entry name" value="Mo/tungstate-bd_C_term_dom"/>
</dbReference>
<dbReference type="PANTHER" id="PTHR43875:SF1">
    <property type="entry name" value="OSMOPROTECTIVE COMPOUNDS UPTAKE ATP-BINDING PROTEIN GGTA"/>
    <property type="match status" value="1"/>
</dbReference>
<name>A0A0S7YDE6_UNCT6</name>
<accession>A0A0S7YDE6</accession>